<dbReference type="EMBL" id="BOOU01000058">
    <property type="protein sequence ID" value="GII79368.1"/>
    <property type="molecule type" value="Genomic_DNA"/>
</dbReference>
<dbReference type="Proteomes" id="UP000655287">
    <property type="component" value="Unassembled WGS sequence"/>
</dbReference>
<proteinExistence type="inferred from homology"/>
<dbReference type="GO" id="GO:0046872">
    <property type="term" value="F:metal ion binding"/>
    <property type="evidence" value="ECO:0007669"/>
    <property type="project" value="InterPro"/>
</dbReference>
<comment type="caution">
    <text evidence="5">The sequence shown here is derived from an EMBL/GenBank/DDBJ whole genome shotgun (WGS) entry which is preliminary data.</text>
</comment>
<dbReference type="InterPro" id="IPR001424">
    <property type="entry name" value="SOD_Cu_Zn_dom"/>
</dbReference>
<name>A0A919R4Y3_9ACTN</name>
<comment type="similarity">
    <text evidence="1">Belongs to the Cu-Zn superoxide dismutase family.</text>
</comment>
<dbReference type="GO" id="GO:0006801">
    <property type="term" value="P:superoxide metabolic process"/>
    <property type="evidence" value="ECO:0007669"/>
    <property type="project" value="InterPro"/>
</dbReference>
<dbReference type="SUPFAM" id="SSF49329">
    <property type="entry name" value="Cu,Zn superoxide dismutase-like"/>
    <property type="match status" value="1"/>
</dbReference>
<keyword evidence="6" id="KW-1185">Reference proteome</keyword>
<sequence>MMEMRAALPAVLAPLTAFAALTTFTTSGAATPAARPATPGPPVAGPAAPGSPPVPPGPGARPAPPRPPAPRPEPFLALGRFEPYGPGRPAVTYDRRLVPPGTLVALAAAPGEDGRTIVQLRVQGLRPGHTYGAHVHVRPCGPTGEHAGPHYQNVPDPRQPSVDPAYANPRNEIWLDFTTDRRGDGQARAQVPWRVRGDSRRSVVVHAQRTSTAPGHAGMAGPRVACVDVNL</sequence>
<organism evidence="5 6">
    <name type="scientific">Sphaerisporangium rufum</name>
    <dbReference type="NCBI Taxonomy" id="1381558"/>
    <lineage>
        <taxon>Bacteria</taxon>
        <taxon>Bacillati</taxon>
        <taxon>Actinomycetota</taxon>
        <taxon>Actinomycetes</taxon>
        <taxon>Streptosporangiales</taxon>
        <taxon>Streptosporangiaceae</taxon>
        <taxon>Sphaerisporangium</taxon>
    </lineage>
</organism>
<feature type="domain" description="Superoxide dismutase copper/zinc binding" evidence="4">
    <location>
        <begin position="110"/>
        <end position="226"/>
    </location>
</feature>
<evidence type="ECO:0000256" key="3">
    <source>
        <dbReference type="SAM" id="SignalP"/>
    </source>
</evidence>
<dbReference type="AlphaFoldDB" id="A0A919R4Y3"/>
<feature type="signal peptide" evidence="3">
    <location>
        <begin position="1"/>
        <end position="19"/>
    </location>
</feature>
<accession>A0A919R4Y3</accession>
<protein>
    <recommendedName>
        <fullName evidence="4">Superoxide dismutase copper/zinc binding domain-containing protein</fullName>
    </recommendedName>
</protein>
<keyword evidence="3" id="KW-0732">Signal</keyword>
<evidence type="ECO:0000256" key="1">
    <source>
        <dbReference type="ARBA" id="ARBA00010457"/>
    </source>
</evidence>
<dbReference type="RefSeq" id="WP_203989312.1">
    <property type="nucleotide sequence ID" value="NZ_BOOU01000058.1"/>
</dbReference>
<feature type="compositionally biased region" description="Pro residues" evidence="2">
    <location>
        <begin position="38"/>
        <end position="73"/>
    </location>
</feature>
<gene>
    <name evidence="5" type="ORF">Sru01_43500</name>
</gene>
<dbReference type="Pfam" id="PF00080">
    <property type="entry name" value="Sod_Cu"/>
    <property type="match status" value="1"/>
</dbReference>
<evidence type="ECO:0000313" key="6">
    <source>
        <dbReference type="Proteomes" id="UP000655287"/>
    </source>
</evidence>
<reference evidence="5" key="1">
    <citation type="submission" date="2021-01" db="EMBL/GenBank/DDBJ databases">
        <title>Whole genome shotgun sequence of Sphaerisporangium rufum NBRC 109079.</title>
        <authorList>
            <person name="Komaki H."/>
            <person name="Tamura T."/>
        </authorList>
    </citation>
    <scope>NUCLEOTIDE SEQUENCE</scope>
    <source>
        <strain evidence="5">NBRC 109079</strain>
    </source>
</reference>
<feature type="region of interest" description="Disordered" evidence="2">
    <location>
        <begin position="29"/>
        <end position="81"/>
    </location>
</feature>
<dbReference type="InterPro" id="IPR036423">
    <property type="entry name" value="SOD-like_Cu/Zn_dom_sf"/>
</dbReference>
<evidence type="ECO:0000256" key="2">
    <source>
        <dbReference type="SAM" id="MobiDB-lite"/>
    </source>
</evidence>
<dbReference type="Gene3D" id="2.60.40.200">
    <property type="entry name" value="Superoxide dismutase, copper/zinc binding domain"/>
    <property type="match status" value="1"/>
</dbReference>
<evidence type="ECO:0000313" key="5">
    <source>
        <dbReference type="EMBL" id="GII79368.1"/>
    </source>
</evidence>
<feature type="chain" id="PRO_5039730800" description="Superoxide dismutase copper/zinc binding domain-containing protein" evidence="3">
    <location>
        <begin position="20"/>
        <end position="231"/>
    </location>
</feature>
<evidence type="ECO:0000259" key="4">
    <source>
        <dbReference type="Pfam" id="PF00080"/>
    </source>
</evidence>